<evidence type="ECO:0000313" key="3">
    <source>
        <dbReference type="Proteomes" id="UP000271031"/>
    </source>
</evidence>
<dbReference type="Gene3D" id="3.40.50.150">
    <property type="entry name" value="Vaccinia Virus protein VP39"/>
    <property type="match status" value="1"/>
</dbReference>
<dbReference type="PANTHER" id="PTHR43667">
    <property type="entry name" value="CYCLOPROPANE-FATTY-ACYL-PHOSPHOLIPID SYNTHASE"/>
    <property type="match status" value="1"/>
</dbReference>
<gene>
    <name evidence="2" type="ORF">EDM56_26185</name>
</gene>
<dbReference type="Proteomes" id="UP000271031">
    <property type="component" value="Unassembled WGS sequence"/>
</dbReference>
<dbReference type="GO" id="GO:0008168">
    <property type="term" value="F:methyltransferase activity"/>
    <property type="evidence" value="ECO:0007669"/>
    <property type="project" value="UniProtKB-KW"/>
</dbReference>
<dbReference type="Pfam" id="PF13649">
    <property type="entry name" value="Methyltransf_25"/>
    <property type="match status" value="1"/>
</dbReference>
<comment type="caution">
    <text evidence="2">The sequence shown here is derived from an EMBL/GenBank/DDBJ whole genome shotgun (WGS) entry which is preliminary data.</text>
</comment>
<dbReference type="GO" id="GO:0032259">
    <property type="term" value="P:methylation"/>
    <property type="evidence" value="ECO:0007669"/>
    <property type="project" value="UniProtKB-KW"/>
</dbReference>
<dbReference type="EMBL" id="RHHQ01000023">
    <property type="protein sequence ID" value="RNB81213.1"/>
    <property type="molecule type" value="Genomic_DNA"/>
</dbReference>
<dbReference type="AlphaFoldDB" id="A0A3M8CZR1"/>
<dbReference type="CDD" id="cd02440">
    <property type="entry name" value="AdoMet_MTases"/>
    <property type="match status" value="1"/>
</dbReference>
<keyword evidence="2" id="KW-0808">Transferase</keyword>
<keyword evidence="3" id="KW-1185">Reference proteome</keyword>
<dbReference type="OrthoDB" id="2594046at2"/>
<evidence type="ECO:0000259" key="1">
    <source>
        <dbReference type="Pfam" id="PF13649"/>
    </source>
</evidence>
<organism evidence="2 3">
    <name type="scientific">Brevibacillus fluminis</name>
    <dbReference type="NCBI Taxonomy" id="511487"/>
    <lineage>
        <taxon>Bacteria</taxon>
        <taxon>Bacillati</taxon>
        <taxon>Bacillota</taxon>
        <taxon>Bacilli</taxon>
        <taxon>Bacillales</taxon>
        <taxon>Paenibacillaceae</taxon>
        <taxon>Brevibacillus</taxon>
    </lineage>
</organism>
<name>A0A3M8CZR1_9BACL</name>
<protein>
    <submittedName>
        <fullName evidence="2">Class I SAM-dependent methyltransferase</fullName>
    </submittedName>
</protein>
<dbReference type="InterPro" id="IPR029063">
    <property type="entry name" value="SAM-dependent_MTases_sf"/>
</dbReference>
<sequence>MYQGVRMGMNAKEQWLEGMKNWQGDLSQRMTDDVVEEAFWREHIRKHVIREQAAPHVKKIQTELLSLIEPGDHVLEIGPGMGTYSFAAAEKAARYTAVDSSQGMIGFLREEMERRGMAAATFVHAKWEEHTVSEQADIVFGVNCYYRMQQIDRALVEMNNAARRLAVIALTSGPERPHLLAIHQELGCNIRFQRRDYIHLTNMLYELGIDANCRILDLERTYHYEIEEQLVKENLKAIMDESYDRQAAKEILHRYVEPVADGGYRYTHRFKAALLYWRPEQLL</sequence>
<reference evidence="2 3" key="1">
    <citation type="submission" date="2018-10" db="EMBL/GenBank/DDBJ databases">
        <title>Phylogenomics of Brevibacillus.</title>
        <authorList>
            <person name="Dunlap C."/>
        </authorList>
    </citation>
    <scope>NUCLEOTIDE SEQUENCE [LARGE SCALE GENOMIC DNA]</scope>
    <source>
        <strain evidence="2 3">JCM 15716</strain>
    </source>
</reference>
<keyword evidence="2" id="KW-0489">Methyltransferase</keyword>
<feature type="domain" description="Methyltransferase" evidence="1">
    <location>
        <begin position="74"/>
        <end position="161"/>
    </location>
</feature>
<evidence type="ECO:0000313" key="2">
    <source>
        <dbReference type="EMBL" id="RNB81213.1"/>
    </source>
</evidence>
<dbReference type="PANTHER" id="PTHR43667:SF2">
    <property type="entry name" value="FATTY ACID C-METHYL TRANSFERASE"/>
    <property type="match status" value="1"/>
</dbReference>
<dbReference type="InterPro" id="IPR041698">
    <property type="entry name" value="Methyltransf_25"/>
</dbReference>
<dbReference type="InterPro" id="IPR050723">
    <property type="entry name" value="CFA/CMAS"/>
</dbReference>
<accession>A0A3M8CZR1</accession>
<dbReference type="SUPFAM" id="SSF53335">
    <property type="entry name" value="S-adenosyl-L-methionine-dependent methyltransferases"/>
    <property type="match status" value="1"/>
</dbReference>
<proteinExistence type="predicted"/>